<accession>A0AAV2T4A3</accession>
<dbReference type="GO" id="GO:0031901">
    <property type="term" value="C:early endosome membrane"/>
    <property type="evidence" value="ECO:0007669"/>
    <property type="project" value="TreeGrafter"/>
</dbReference>
<proteinExistence type="predicted"/>
<protein>
    <recommendedName>
        <fullName evidence="3">LisH domain-containing protein</fullName>
    </recommendedName>
</protein>
<dbReference type="GO" id="GO:0141039">
    <property type="term" value="F:phosphatidylinositol 3-kinase inhibitor activity"/>
    <property type="evidence" value="ECO:0007669"/>
    <property type="project" value="InterPro"/>
</dbReference>
<evidence type="ECO:0008006" key="3">
    <source>
        <dbReference type="Google" id="ProtNLM"/>
    </source>
</evidence>
<dbReference type="AlphaFoldDB" id="A0AAV2T4A3"/>
<comment type="caution">
    <text evidence="1">The sequence shown here is derived from an EMBL/GenBank/DDBJ whole genome shotgun (WGS) entry which is preliminary data.</text>
</comment>
<dbReference type="Proteomes" id="UP001497525">
    <property type="component" value="Unassembled WGS sequence"/>
</dbReference>
<dbReference type="PANTHER" id="PTHR13083:SF3">
    <property type="entry name" value="WD REPEAT-CONTAINING PROTEIN 91"/>
    <property type="match status" value="1"/>
</dbReference>
<organism evidence="1 2">
    <name type="scientific">Calicophoron daubneyi</name>
    <name type="common">Rumen fluke</name>
    <name type="synonym">Paramphistomum daubneyi</name>
    <dbReference type="NCBI Taxonomy" id="300641"/>
    <lineage>
        <taxon>Eukaryota</taxon>
        <taxon>Metazoa</taxon>
        <taxon>Spiralia</taxon>
        <taxon>Lophotrochozoa</taxon>
        <taxon>Platyhelminthes</taxon>
        <taxon>Trematoda</taxon>
        <taxon>Digenea</taxon>
        <taxon>Plagiorchiida</taxon>
        <taxon>Pronocephalata</taxon>
        <taxon>Paramphistomoidea</taxon>
        <taxon>Paramphistomidae</taxon>
        <taxon>Calicophoron</taxon>
    </lineage>
</organism>
<reference evidence="1" key="1">
    <citation type="submission" date="2024-06" db="EMBL/GenBank/DDBJ databases">
        <authorList>
            <person name="Liu X."/>
            <person name="Lenzi L."/>
            <person name="Haldenby T S."/>
            <person name="Uol C."/>
        </authorList>
    </citation>
    <scope>NUCLEOTIDE SEQUENCE</scope>
</reference>
<name>A0AAV2T4A3_CALDB</name>
<dbReference type="PANTHER" id="PTHR13083">
    <property type="entry name" value="WD REPEAT-CONTAINING PROTEIN 91"/>
    <property type="match status" value="1"/>
</dbReference>
<gene>
    <name evidence="1" type="ORF">CDAUBV1_LOCUS4551</name>
</gene>
<dbReference type="GO" id="GO:0031902">
    <property type="term" value="C:late endosome membrane"/>
    <property type="evidence" value="ECO:0007669"/>
    <property type="project" value="TreeGrafter"/>
</dbReference>
<dbReference type="GO" id="GO:0045022">
    <property type="term" value="P:early endosome to late endosome transport"/>
    <property type="evidence" value="ECO:0007669"/>
    <property type="project" value="InterPro"/>
</dbReference>
<evidence type="ECO:0000313" key="1">
    <source>
        <dbReference type="EMBL" id="CAL5132035.1"/>
    </source>
</evidence>
<evidence type="ECO:0000313" key="2">
    <source>
        <dbReference type="Proteomes" id="UP001497525"/>
    </source>
</evidence>
<dbReference type="EMBL" id="CAXLJL010000112">
    <property type="protein sequence ID" value="CAL5132035.1"/>
    <property type="molecule type" value="Genomic_DNA"/>
</dbReference>
<dbReference type="GO" id="GO:0051898">
    <property type="term" value="P:negative regulation of phosphatidylinositol 3-kinase/protein kinase B signal transduction"/>
    <property type="evidence" value="ECO:0007669"/>
    <property type="project" value="InterPro"/>
</dbReference>
<sequence length="107" mass="12252">MQHGLSGQIVRQYLLSHNYPVTLSTLENESRGERLQNKFLPHEIVDTLSSAISESNLAQLTETWKMLQTTFLCRLDGDRQKAANSLKAHVFKTYLVHALIQKRTDKV</sequence>
<dbReference type="InterPro" id="IPR039724">
    <property type="entry name" value="WDR91"/>
</dbReference>